<evidence type="ECO:0000256" key="1">
    <source>
        <dbReference type="SAM" id="MobiDB-lite"/>
    </source>
</evidence>
<protein>
    <submittedName>
        <fullName evidence="2">Uncharacterized protein</fullName>
    </submittedName>
</protein>
<proteinExistence type="predicted"/>
<dbReference type="Proteomes" id="UP000272908">
    <property type="component" value="Unassembled WGS sequence"/>
</dbReference>
<feature type="region of interest" description="Disordered" evidence="1">
    <location>
        <begin position="32"/>
        <end position="59"/>
    </location>
</feature>
<sequence>MDRTYFAGVQRDLERWRAEHLPELRTRVVYGKEHEKQTPRQPVQEGEMVRRTNTPSRKQQVHDHVKVTIIAATDRTDFERRLGQTGLGLYQRGQTVGVVDQATGKRYRLKTLGLDAAFRSLETAGRETVRLEPKQAFDDRAETLLRQRMEATARHQIDEFDRDDRERE</sequence>
<reference evidence="3" key="1">
    <citation type="submission" date="2018-08" db="EMBL/GenBank/DDBJ databases">
        <authorList>
            <person name="Rodrigo-Torres L."/>
            <person name="Arahal R. D."/>
            <person name="Lucena T."/>
        </authorList>
    </citation>
    <scope>NUCLEOTIDE SEQUENCE [LARGE SCALE GENOMIC DNA]</scope>
    <source>
        <strain evidence="3">CECT 7235</strain>
    </source>
</reference>
<evidence type="ECO:0000313" key="2">
    <source>
        <dbReference type="EMBL" id="SUZ33985.1"/>
    </source>
</evidence>
<gene>
    <name evidence="2" type="ORF">ROE7235_03766</name>
</gene>
<dbReference type="AlphaFoldDB" id="A0A3B0MDM5"/>
<keyword evidence="3" id="KW-1185">Reference proteome</keyword>
<dbReference type="EMBL" id="UIHC01000100">
    <property type="protein sequence ID" value="SUZ33985.1"/>
    <property type="molecule type" value="Genomic_DNA"/>
</dbReference>
<name>A0A3B0MDM5_9RHOB</name>
<evidence type="ECO:0000313" key="3">
    <source>
        <dbReference type="Proteomes" id="UP000272908"/>
    </source>
</evidence>
<organism evidence="2 3">
    <name type="scientific">Roseinatronobacter ekhonensis</name>
    <dbReference type="NCBI Taxonomy" id="254356"/>
    <lineage>
        <taxon>Bacteria</taxon>
        <taxon>Pseudomonadati</taxon>
        <taxon>Pseudomonadota</taxon>
        <taxon>Alphaproteobacteria</taxon>
        <taxon>Rhodobacterales</taxon>
        <taxon>Paracoccaceae</taxon>
        <taxon>Roseinatronobacter</taxon>
    </lineage>
</organism>
<accession>A0A3B0MDM5</accession>